<accession>A0A1I5VQ40</accession>
<keyword evidence="1" id="KW-0472">Membrane</keyword>
<name>A0A1I5VQ40_9BACT</name>
<keyword evidence="1" id="KW-0812">Transmembrane</keyword>
<gene>
    <name evidence="2" type="ORF">SAMN04515674_1101</name>
</gene>
<proteinExistence type="predicted"/>
<dbReference type="AlphaFoldDB" id="A0A1I5VQ40"/>
<evidence type="ECO:0000313" key="2">
    <source>
        <dbReference type="EMBL" id="SFQ09678.1"/>
    </source>
</evidence>
<evidence type="ECO:0000313" key="3">
    <source>
        <dbReference type="Proteomes" id="UP000199306"/>
    </source>
</evidence>
<keyword evidence="3" id="KW-1185">Reference proteome</keyword>
<dbReference type="EMBL" id="FOXH01000010">
    <property type="protein sequence ID" value="SFQ09678.1"/>
    <property type="molecule type" value="Genomic_DNA"/>
</dbReference>
<dbReference type="STRING" id="1079859.SAMN04515674_1101"/>
<reference evidence="2 3" key="1">
    <citation type="submission" date="2016-10" db="EMBL/GenBank/DDBJ databases">
        <authorList>
            <person name="de Groot N.N."/>
        </authorList>
    </citation>
    <scope>NUCLEOTIDE SEQUENCE [LARGE SCALE GENOMIC DNA]</scope>
    <source>
        <strain evidence="3">E92,LMG 26720,CCM 7988</strain>
    </source>
</reference>
<dbReference type="Proteomes" id="UP000199306">
    <property type="component" value="Unassembled WGS sequence"/>
</dbReference>
<evidence type="ECO:0000256" key="1">
    <source>
        <dbReference type="SAM" id="Phobius"/>
    </source>
</evidence>
<organism evidence="2 3">
    <name type="scientific">Pseudarcicella hirudinis</name>
    <dbReference type="NCBI Taxonomy" id="1079859"/>
    <lineage>
        <taxon>Bacteria</taxon>
        <taxon>Pseudomonadati</taxon>
        <taxon>Bacteroidota</taxon>
        <taxon>Cytophagia</taxon>
        <taxon>Cytophagales</taxon>
        <taxon>Flectobacillaceae</taxon>
        <taxon>Pseudarcicella</taxon>
    </lineage>
</organism>
<dbReference type="RefSeq" id="WP_092018214.1">
    <property type="nucleotide sequence ID" value="NZ_FOXH01000010.1"/>
</dbReference>
<sequence>MEMKDEDIFDILDGVASEEVRLRHEQLLAQDEDYKILFKELLQTHELLLETPLEKPAFNFTDNLIDKWEAVNAPVPVKKPNYLPFYFLGGMAIFIVLAFSLVSVKETGKLVMMPNLSSAFSIFESKALLNVLLISNSLLLLSYLDKRILKPYFQHRFVVKH</sequence>
<dbReference type="OrthoDB" id="960495at2"/>
<feature type="transmembrane region" description="Helical" evidence="1">
    <location>
        <begin position="85"/>
        <end position="104"/>
    </location>
</feature>
<protein>
    <submittedName>
        <fullName evidence="2">Uncharacterized protein</fullName>
    </submittedName>
</protein>
<feature type="transmembrane region" description="Helical" evidence="1">
    <location>
        <begin position="127"/>
        <end position="144"/>
    </location>
</feature>
<keyword evidence="1" id="KW-1133">Transmembrane helix</keyword>